<dbReference type="InterPro" id="IPR023214">
    <property type="entry name" value="HAD_sf"/>
</dbReference>
<dbReference type="NCBIfam" id="TIGR01458">
    <property type="entry name" value="HAD-SF-IIA-hyp3"/>
    <property type="match status" value="1"/>
</dbReference>
<accession>A0A1F7RJX8</accession>
<dbReference type="InterPro" id="IPR036412">
    <property type="entry name" value="HAD-like_sf"/>
</dbReference>
<dbReference type="NCBIfam" id="TIGR01460">
    <property type="entry name" value="HAD-SF-IIA"/>
    <property type="match status" value="1"/>
</dbReference>
<organism evidence="6 7">
    <name type="scientific">Candidatus Schekmanbacteria bacterium RBG_13_48_7</name>
    <dbReference type="NCBI Taxonomy" id="1817878"/>
    <lineage>
        <taxon>Bacteria</taxon>
        <taxon>Candidatus Schekmaniibacteriota</taxon>
    </lineage>
</organism>
<dbReference type="Pfam" id="PF13242">
    <property type="entry name" value="Hydrolase_like"/>
    <property type="match status" value="1"/>
</dbReference>
<evidence type="ECO:0000256" key="2">
    <source>
        <dbReference type="ARBA" id="ARBA00007958"/>
    </source>
</evidence>
<evidence type="ECO:0000256" key="5">
    <source>
        <dbReference type="ARBA" id="ARBA00039666"/>
    </source>
</evidence>
<keyword evidence="4" id="KW-0460">Magnesium</keyword>
<dbReference type="EMBL" id="MGDD01000351">
    <property type="protein sequence ID" value="OGL41217.1"/>
    <property type="molecule type" value="Genomic_DNA"/>
</dbReference>
<comment type="cofactor">
    <cofactor evidence="1">
        <name>Mg(2+)</name>
        <dbReference type="ChEBI" id="CHEBI:18420"/>
    </cofactor>
</comment>
<dbReference type="InterPro" id="IPR006357">
    <property type="entry name" value="HAD-SF_hydro_IIA"/>
</dbReference>
<reference evidence="6 7" key="1">
    <citation type="journal article" date="2016" name="Nat. Commun.">
        <title>Thousands of microbial genomes shed light on interconnected biogeochemical processes in an aquifer system.</title>
        <authorList>
            <person name="Anantharaman K."/>
            <person name="Brown C.T."/>
            <person name="Hug L.A."/>
            <person name="Sharon I."/>
            <person name="Castelle C.J."/>
            <person name="Probst A.J."/>
            <person name="Thomas B.C."/>
            <person name="Singh A."/>
            <person name="Wilkins M.J."/>
            <person name="Karaoz U."/>
            <person name="Brodie E.L."/>
            <person name="Williams K.H."/>
            <person name="Hubbard S.S."/>
            <person name="Banfield J.F."/>
        </authorList>
    </citation>
    <scope>NUCLEOTIDE SEQUENCE [LARGE SCALE GENOMIC DNA]</scope>
</reference>
<evidence type="ECO:0000256" key="1">
    <source>
        <dbReference type="ARBA" id="ARBA00001946"/>
    </source>
</evidence>
<gene>
    <name evidence="6" type="ORF">A2161_00830</name>
</gene>
<dbReference type="GO" id="GO:0016791">
    <property type="term" value="F:phosphatase activity"/>
    <property type="evidence" value="ECO:0007669"/>
    <property type="project" value="InterPro"/>
</dbReference>
<dbReference type="PANTHER" id="PTHR19288:SF46">
    <property type="entry name" value="HALOACID DEHALOGENASE-LIKE HYDROLASE DOMAIN-CONTAINING PROTEIN 2"/>
    <property type="match status" value="1"/>
</dbReference>
<dbReference type="Proteomes" id="UP000179266">
    <property type="component" value="Unassembled WGS sequence"/>
</dbReference>
<evidence type="ECO:0000313" key="6">
    <source>
        <dbReference type="EMBL" id="OGL41217.1"/>
    </source>
</evidence>
<dbReference type="SUPFAM" id="SSF56784">
    <property type="entry name" value="HAD-like"/>
    <property type="match status" value="1"/>
</dbReference>
<evidence type="ECO:0000256" key="4">
    <source>
        <dbReference type="ARBA" id="ARBA00022842"/>
    </source>
</evidence>
<dbReference type="Pfam" id="PF13344">
    <property type="entry name" value="Hydrolase_6"/>
    <property type="match status" value="1"/>
</dbReference>
<evidence type="ECO:0000313" key="7">
    <source>
        <dbReference type="Proteomes" id="UP000179266"/>
    </source>
</evidence>
<sequence length="267" mass="29741">MAKSSATLKRLEDIKGFLIDLDGVIYSKGKPVPGAVETVHWLKNKGVPYRFVSNTSVISRHSVVNNMKAMGFEVEEREVITAAYVTAQYIRSKGNVSVLLLAYDDVRKDFAGIRFDSEKPDYVIIGSRDDGYGYESLRKAFNCIYNGAKFIAIHKNRIWMRPDGLTMGVGAYVNMLEYATNVNAITIGKPEKEFFHQALIDLNLDPVNVAMLGDDLESDIQGAQNTGMKGIFALSGKYNRSDCAKLNVKPDLIIDDISDIRKLLVFP</sequence>
<keyword evidence="3" id="KW-0479">Metal-binding</keyword>
<protein>
    <recommendedName>
        <fullName evidence="5">Haloacid dehalogenase-like hydrolase domain-containing protein 2</fullName>
    </recommendedName>
</protein>
<name>A0A1F7RJX8_9BACT</name>
<dbReference type="GO" id="GO:0046872">
    <property type="term" value="F:metal ion binding"/>
    <property type="evidence" value="ECO:0007669"/>
    <property type="project" value="UniProtKB-KW"/>
</dbReference>
<evidence type="ECO:0000256" key="3">
    <source>
        <dbReference type="ARBA" id="ARBA00022723"/>
    </source>
</evidence>
<proteinExistence type="inferred from homology"/>
<dbReference type="PANTHER" id="PTHR19288">
    <property type="entry name" value="4-NITROPHENYLPHOSPHATASE-RELATED"/>
    <property type="match status" value="1"/>
</dbReference>
<dbReference type="GO" id="GO:0005737">
    <property type="term" value="C:cytoplasm"/>
    <property type="evidence" value="ECO:0007669"/>
    <property type="project" value="TreeGrafter"/>
</dbReference>
<dbReference type="AlphaFoldDB" id="A0A1F7RJX8"/>
<dbReference type="InterPro" id="IPR006355">
    <property type="entry name" value="LHPP/HDHD2"/>
</dbReference>
<dbReference type="Gene3D" id="3.40.50.1000">
    <property type="entry name" value="HAD superfamily/HAD-like"/>
    <property type="match status" value="2"/>
</dbReference>
<comment type="similarity">
    <text evidence="2">Belongs to the HAD-like hydrolase superfamily.</text>
</comment>
<comment type="caution">
    <text evidence="6">The sequence shown here is derived from an EMBL/GenBank/DDBJ whole genome shotgun (WGS) entry which is preliminary data.</text>
</comment>